<sequence length="176" mass="20509">MLNCIGLVVYFRKEIAEYFNNQPENNKKNNEQHLQDNNKTKNTINNTQQKTQIIVHKKATVLPMLKKIIVSPFVLDCGDGHIVLGNYELMVKVKLVESLVRDEMVPITGPMNQMVLYKNECGPYELLETMYQLEVDIGEFIKNAIISEDFYVLMKHLQNNFETMAEHWSFVQTIPR</sequence>
<proteinExistence type="predicted"/>
<accession>A0A151ZDL2</accession>
<organism evidence="2 3">
    <name type="scientific">Tieghemostelium lacteum</name>
    <name type="common">Slime mold</name>
    <name type="synonym">Dictyostelium lacteum</name>
    <dbReference type="NCBI Taxonomy" id="361077"/>
    <lineage>
        <taxon>Eukaryota</taxon>
        <taxon>Amoebozoa</taxon>
        <taxon>Evosea</taxon>
        <taxon>Eumycetozoa</taxon>
        <taxon>Dictyostelia</taxon>
        <taxon>Dictyosteliales</taxon>
        <taxon>Raperosteliaceae</taxon>
        <taxon>Tieghemostelium</taxon>
    </lineage>
</organism>
<gene>
    <name evidence="2" type="ORF">DLAC_06878</name>
</gene>
<evidence type="ECO:0000313" key="2">
    <source>
        <dbReference type="EMBL" id="KYQ92046.1"/>
    </source>
</evidence>
<evidence type="ECO:0000313" key="3">
    <source>
        <dbReference type="Proteomes" id="UP000076078"/>
    </source>
</evidence>
<evidence type="ECO:0000256" key="1">
    <source>
        <dbReference type="SAM" id="MobiDB-lite"/>
    </source>
</evidence>
<dbReference type="InParanoid" id="A0A151ZDL2"/>
<feature type="compositionally biased region" description="Basic and acidic residues" evidence="1">
    <location>
        <begin position="25"/>
        <end position="39"/>
    </location>
</feature>
<reference evidence="2 3" key="1">
    <citation type="submission" date="2015-12" db="EMBL/GenBank/DDBJ databases">
        <title>Dictyostelia acquired genes for synthesis and detection of signals that induce cell-type specialization by lateral gene transfer from prokaryotes.</title>
        <authorList>
            <person name="Gloeckner G."/>
            <person name="Schaap P."/>
        </authorList>
    </citation>
    <scope>NUCLEOTIDE SEQUENCE [LARGE SCALE GENOMIC DNA]</scope>
    <source>
        <strain evidence="2 3">TK</strain>
    </source>
</reference>
<dbReference type="AlphaFoldDB" id="A0A151ZDL2"/>
<comment type="caution">
    <text evidence="2">The sequence shown here is derived from an EMBL/GenBank/DDBJ whole genome shotgun (WGS) entry which is preliminary data.</text>
</comment>
<dbReference type="Proteomes" id="UP000076078">
    <property type="component" value="Unassembled WGS sequence"/>
</dbReference>
<feature type="region of interest" description="Disordered" evidence="1">
    <location>
        <begin position="22"/>
        <end position="47"/>
    </location>
</feature>
<dbReference type="EMBL" id="LODT01000031">
    <property type="protein sequence ID" value="KYQ92046.1"/>
    <property type="molecule type" value="Genomic_DNA"/>
</dbReference>
<keyword evidence="3" id="KW-1185">Reference proteome</keyword>
<protein>
    <submittedName>
        <fullName evidence="2">Uncharacterized protein</fullName>
    </submittedName>
</protein>
<name>A0A151ZDL2_TIELA</name>